<dbReference type="Proteomes" id="UP000054995">
    <property type="component" value="Unassembled WGS sequence"/>
</dbReference>
<gene>
    <name evidence="1" type="ORF">T4D_11321</name>
</gene>
<organism evidence="1 2">
    <name type="scientific">Trichinella pseudospiralis</name>
    <name type="common">Parasitic roundworm</name>
    <dbReference type="NCBI Taxonomy" id="6337"/>
    <lineage>
        <taxon>Eukaryota</taxon>
        <taxon>Metazoa</taxon>
        <taxon>Ecdysozoa</taxon>
        <taxon>Nematoda</taxon>
        <taxon>Enoplea</taxon>
        <taxon>Dorylaimia</taxon>
        <taxon>Trichinellida</taxon>
        <taxon>Trichinellidae</taxon>
        <taxon>Trichinella</taxon>
    </lineage>
</organism>
<reference evidence="1 2" key="1">
    <citation type="submission" date="2015-01" db="EMBL/GenBank/DDBJ databases">
        <title>Evolution of Trichinella species and genotypes.</title>
        <authorList>
            <person name="Korhonen P.K."/>
            <person name="Edoardo P."/>
            <person name="Giuseppe L.R."/>
            <person name="Gasser R.B."/>
        </authorList>
    </citation>
    <scope>NUCLEOTIDE SEQUENCE [LARGE SCALE GENOMIC DNA]</scope>
    <source>
        <strain evidence="1">ISS470</strain>
    </source>
</reference>
<name>A0A0V1G120_TRIPS</name>
<accession>A0A0V1G120</accession>
<keyword evidence="2" id="KW-1185">Reference proteome</keyword>
<comment type="caution">
    <text evidence="1">The sequence shown here is derived from an EMBL/GenBank/DDBJ whole genome shotgun (WGS) entry which is preliminary data.</text>
</comment>
<evidence type="ECO:0000313" key="2">
    <source>
        <dbReference type="Proteomes" id="UP000054995"/>
    </source>
</evidence>
<proteinExistence type="predicted"/>
<dbReference type="AlphaFoldDB" id="A0A0V1G120"/>
<sequence length="105" mass="12014">MLVLLPFSNIQTSAMTKVRENQQKNIPQLITLMCEILLAHDVYAWTIVSTQALWSLLPLLWSPYLQTPSPLKMTKTDFVFAKSGRDVLSNLSLFQHNRRRAAAKN</sequence>
<protein>
    <submittedName>
        <fullName evidence="1">Uncharacterized protein</fullName>
    </submittedName>
</protein>
<dbReference type="EMBL" id="JYDT01000011">
    <property type="protein sequence ID" value="KRY91788.1"/>
    <property type="molecule type" value="Genomic_DNA"/>
</dbReference>
<evidence type="ECO:0000313" key="1">
    <source>
        <dbReference type="EMBL" id="KRY91788.1"/>
    </source>
</evidence>